<evidence type="ECO:0000256" key="1">
    <source>
        <dbReference type="SAM" id="Coils"/>
    </source>
</evidence>
<proteinExistence type="predicted"/>
<evidence type="ECO:0000313" key="3">
    <source>
        <dbReference type="EMBL" id="GJT03867.1"/>
    </source>
</evidence>
<feature type="compositionally biased region" description="Polar residues" evidence="2">
    <location>
        <begin position="69"/>
        <end position="79"/>
    </location>
</feature>
<evidence type="ECO:0000256" key="2">
    <source>
        <dbReference type="SAM" id="MobiDB-lite"/>
    </source>
</evidence>
<dbReference type="EMBL" id="BQNB010012463">
    <property type="protein sequence ID" value="GJT03867.1"/>
    <property type="molecule type" value="Genomic_DNA"/>
</dbReference>
<gene>
    <name evidence="3" type="ORF">Tco_0838329</name>
</gene>
<organism evidence="3 4">
    <name type="scientific">Tanacetum coccineum</name>
    <dbReference type="NCBI Taxonomy" id="301880"/>
    <lineage>
        <taxon>Eukaryota</taxon>
        <taxon>Viridiplantae</taxon>
        <taxon>Streptophyta</taxon>
        <taxon>Embryophyta</taxon>
        <taxon>Tracheophyta</taxon>
        <taxon>Spermatophyta</taxon>
        <taxon>Magnoliopsida</taxon>
        <taxon>eudicotyledons</taxon>
        <taxon>Gunneridae</taxon>
        <taxon>Pentapetalae</taxon>
        <taxon>asterids</taxon>
        <taxon>campanulids</taxon>
        <taxon>Asterales</taxon>
        <taxon>Asteraceae</taxon>
        <taxon>Asteroideae</taxon>
        <taxon>Anthemideae</taxon>
        <taxon>Anthemidinae</taxon>
        <taxon>Tanacetum</taxon>
    </lineage>
</organism>
<feature type="region of interest" description="Disordered" evidence="2">
    <location>
        <begin position="69"/>
        <end position="92"/>
    </location>
</feature>
<feature type="coiled-coil region" evidence="1">
    <location>
        <begin position="106"/>
        <end position="140"/>
    </location>
</feature>
<reference evidence="3" key="1">
    <citation type="journal article" date="2022" name="Int. J. Mol. Sci.">
        <title>Draft Genome of Tanacetum Coccineum: Genomic Comparison of Closely Related Tanacetum-Family Plants.</title>
        <authorList>
            <person name="Yamashiro T."/>
            <person name="Shiraishi A."/>
            <person name="Nakayama K."/>
            <person name="Satake H."/>
        </authorList>
    </citation>
    <scope>NUCLEOTIDE SEQUENCE</scope>
</reference>
<feature type="region of interest" description="Disordered" evidence="2">
    <location>
        <begin position="19"/>
        <end position="38"/>
    </location>
</feature>
<evidence type="ECO:0000313" key="4">
    <source>
        <dbReference type="Proteomes" id="UP001151760"/>
    </source>
</evidence>
<reference evidence="3" key="2">
    <citation type="submission" date="2022-01" db="EMBL/GenBank/DDBJ databases">
        <authorList>
            <person name="Yamashiro T."/>
            <person name="Shiraishi A."/>
            <person name="Satake H."/>
            <person name="Nakayama K."/>
        </authorList>
    </citation>
    <scope>NUCLEOTIDE SEQUENCE</scope>
</reference>
<accession>A0ABQ5AQT0</accession>
<name>A0ABQ5AQT0_9ASTR</name>
<keyword evidence="4" id="KW-1185">Reference proteome</keyword>
<dbReference type="Proteomes" id="UP001151760">
    <property type="component" value="Unassembled WGS sequence"/>
</dbReference>
<keyword evidence="1" id="KW-0175">Coiled coil</keyword>
<sequence>MVNEGISLYDSLVFKESTNVNTTSSEQKHDESSNSWYDADSKNARVNTTAFDIDNVDVRPSYARDTLIEDNSNIISNTPDMDPNRGDEDHDNVENEQERALFVSIVNNLKCEVEKCNKVNREAKQANDLLTKEIKRYTLKEKHFVKDKTTESKYCKRSRF</sequence>
<protein>
    <submittedName>
        <fullName evidence="3">Uncharacterized protein</fullName>
    </submittedName>
</protein>
<feature type="compositionally biased region" description="Basic and acidic residues" evidence="2">
    <location>
        <begin position="82"/>
        <end position="92"/>
    </location>
</feature>
<comment type="caution">
    <text evidence="3">The sequence shown here is derived from an EMBL/GenBank/DDBJ whole genome shotgun (WGS) entry which is preliminary data.</text>
</comment>